<proteinExistence type="predicted"/>
<sequence length="132" mass="15264">HSRLSTIRWKLRDEITQLILDGADKEELEKTKSSYNDVLSALRELETRKRVDPIEVLPGEIIASILLGLLQDETERHEAKNPDILLSSMMVSRKWHQFIISDPLLWNYIPLLGQPDVSLVLRRHLYRSAGLP</sequence>
<evidence type="ECO:0000313" key="1">
    <source>
        <dbReference type="EMBL" id="CAG8762179.1"/>
    </source>
</evidence>
<protein>
    <submittedName>
        <fullName evidence="1">14072_t:CDS:1</fullName>
    </submittedName>
</protein>
<keyword evidence="2" id="KW-1185">Reference proteome</keyword>
<gene>
    <name evidence="1" type="ORF">ACOLOM_LOCUS13256</name>
</gene>
<comment type="caution">
    <text evidence="1">The sequence shown here is derived from an EMBL/GenBank/DDBJ whole genome shotgun (WGS) entry which is preliminary data.</text>
</comment>
<name>A0ACA9QUE4_9GLOM</name>
<reference evidence="1" key="1">
    <citation type="submission" date="2021-06" db="EMBL/GenBank/DDBJ databases">
        <authorList>
            <person name="Kallberg Y."/>
            <person name="Tangrot J."/>
            <person name="Rosling A."/>
        </authorList>
    </citation>
    <scope>NUCLEOTIDE SEQUENCE</scope>
    <source>
        <strain evidence="1">CL356</strain>
    </source>
</reference>
<dbReference type="EMBL" id="CAJVPT010059555">
    <property type="protein sequence ID" value="CAG8762179.1"/>
    <property type="molecule type" value="Genomic_DNA"/>
</dbReference>
<dbReference type="Proteomes" id="UP000789525">
    <property type="component" value="Unassembled WGS sequence"/>
</dbReference>
<evidence type="ECO:0000313" key="2">
    <source>
        <dbReference type="Proteomes" id="UP000789525"/>
    </source>
</evidence>
<feature type="non-terminal residue" evidence="1">
    <location>
        <position position="1"/>
    </location>
</feature>
<organism evidence="1 2">
    <name type="scientific">Acaulospora colombiana</name>
    <dbReference type="NCBI Taxonomy" id="27376"/>
    <lineage>
        <taxon>Eukaryota</taxon>
        <taxon>Fungi</taxon>
        <taxon>Fungi incertae sedis</taxon>
        <taxon>Mucoromycota</taxon>
        <taxon>Glomeromycotina</taxon>
        <taxon>Glomeromycetes</taxon>
        <taxon>Diversisporales</taxon>
        <taxon>Acaulosporaceae</taxon>
        <taxon>Acaulospora</taxon>
    </lineage>
</organism>
<accession>A0ACA9QUE4</accession>
<feature type="non-terminal residue" evidence="1">
    <location>
        <position position="132"/>
    </location>
</feature>